<reference evidence="1" key="1">
    <citation type="journal article" date="2011" name="Genome Biol.">
        <title>The draft genome of the carcinogenic human liver fluke Clonorchis sinensis.</title>
        <authorList>
            <person name="Wang X."/>
            <person name="Chen W."/>
            <person name="Huang Y."/>
            <person name="Sun J."/>
            <person name="Men J."/>
            <person name="Liu H."/>
            <person name="Luo F."/>
            <person name="Guo L."/>
            <person name="Lv X."/>
            <person name="Deng C."/>
            <person name="Zhou C."/>
            <person name="Fan Y."/>
            <person name="Li X."/>
            <person name="Huang L."/>
            <person name="Hu Y."/>
            <person name="Liang C."/>
            <person name="Hu X."/>
            <person name="Xu J."/>
            <person name="Yu X."/>
        </authorList>
    </citation>
    <scope>NUCLEOTIDE SEQUENCE [LARGE SCALE GENOMIC DNA]</scope>
    <source>
        <strain evidence="1">Henan</strain>
    </source>
</reference>
<evidence type="ECO:0000313" key="1">
    <source>
        <dbReference type="EMBL" id="GAA55126.1"/>
    </source>
</evidence>
<accession>G7YQ95</accession>
<organism evidence="1 2">
    <name type="scientific">Clonorchis sinensis</name>
    <name type="common">Chinese liver fluke</name>
    <dbReference type="NCBI Taxonomy" id="79923"/>
    <lineage>
        <taxon>Eukaryota</taxon>
        <taxon>Metazoa</taxon>
        <taxon>Spiralia</taxon>
        <taxon>Lophotrochozoa</taxon>
        <taxon>Platyhelminthes</taxon>
        <taxon>Trematoda</taxon>
        <taxon>Digenea</taxon>
        <taxon>Opisthorchiida</taxon>
        <taxon>Opisthorchiata</taxon>
        <taxon>Opisthorchiidae</taxon>
        <taxon>Clonorchis</taxon>
    </lineage>
</organism>
<name>G7YQ95_CLOSI</name>
<proteinExistence type="predicted"/>
<sequence length="164" mass="18102">MYAFSDTGFDITLVKRDLLVKNGFGLLPTSMFFATLGGFTECTSKSNNVRLLSVDESQSIGIDKAFAADGLHMRAVLSIKEAGKSRPRLGEIPFDKLDKDETLVVWILLGLVGTGVRQKFVSRCTIGYAQDVHDSLQRLHNADIVDTSLEDQEALWTMETSAVR</sequence>
<dbReference type="AlphaFoldDB" id="G7YQ95"/>
<evidence type="ECO:0000313" key="2">
    <source>
        <dbReference type="Proteomes" id="UP000008909"/>
    </source>
</evidence>
<reference key="2">
    <citation type="submission" date="2011-10" db="EMBL/GenBank/DDBJ databases">
        <title>The genome and transcriptome sequence of Clonorchis sinensis provide insights into the carcinogenic liver fluke.</title>
        <authorList>
            <person name="Wang X."/>
            <person name="Huang Y."/>
            <person name="Chen W."/>
            <person name="Liu H."/>
            <person name="Guo L."/>
            <person name="Chen Y."/>
            <person name="Luo F."/>
            <person name="Zhou W."/>
            <person name="Sun J."/>
            <person name="Mao Q."/>
            <person name="Liang P."/>
            <person name="Zhou C."/>
            <person name="Tian Y."/>
            <person name="Men J."/>
            <person name="Lv X."/>
            <person name="Huang L."/>
            <person name="Zhou J."/>
            <person name="Hu Y."/>
            <person name="Li R."/>
            <person name="Zhang F."/>
            <person name="Lei H."/>
            <person name="Li X."/>
            <person name="Hu X."/>
            <person name="Liang C."/>
            <person name="Xu J."/>
            <person name="Wu Z."/>
            <person name="Yu X."/>
        </authorList>
    </citation>
    <scope>NUCLEOTIDE SEQUENCE</scope>
    <source>
        <strain>Henan</strain>
    </source>
</reference>
<keyword evidence="2" id="KW-1185">Reference proteome</keyword>
<dbReference type="Proteomes" id="UP000008909">
    <property type="component" value="Unassembled WGS sequence"/>
</dbReference>
<protein>
    <submittedName>
        <fullName evidence="1">Uncharacterized protein</fullName>
    </submittedName>
</protein>
<dbReference type="EMBL" id="DF143966">
    <property type="protein sequence ID" value="GAA55126.1"/>
    <property type="molecule type" value="Genomic_DNA"/>
</dbReference>
<gene>
    <name evidence="1" type="ORF">CLF_106924</name>
</gene>